<keyword evidence="3" id="KW-0536">Nodulation</keyword>
<dbReference type="PANTHER" id="PTHR43582">
    <property type="entry name" value="LINEARMYCIN RESISTANCE ATP-BINDING PROTEIN LNRL"/>
    <property type="match status" value="1"/>
</dbReference>
<name>A0A831X1Q1_9BACT</name>
<dbReference type="GO" id="GO:0005524">
    <property type="term" value="F:ATP binding"/>
    <property type="evidence" value="ECO:0007669"/>
    <property type="project" value="UniProtKB-KW"/>
</dbReference>
<dbReference type="GO" id="GO:0043215">
    <property type="term" value="P:daunorubicin transport"/>
    <property type="evidence" value="ECO:0007669"/>
    <property type="project" value="InterPro"/>
</dbReference>
<protein>
    <submittedName>
        <fullName evidence="11">ATP-binding cassette domain-containing protein</fullName>
    </submittedName>
</protein>
<dbReference type="InterPro" id="IPR017871">
    <property type="entry name" value="ABC_transporter-like_CS"/>
</dbReference>
<dbReference type="InterPro" id="IPR025302">
    <property type="entry name" value="DrrA1/2-like_C"/>
</dbReference>
<gene>
    <name evidence="11" type="ORF">ENP34_09605</name>
</gene>
<feature type="domain" description="ABC transporter" evidence="10">
    <location>
        <begin position="7"/>
        <end position="239"/>
    </location>
</feature>
<evidence type="ECO:0000256" key="9">
    <source>
        <dbReference type="ARBA" id="ARBA00049985"/>
    </source>
</evidence>
<keyword evidence="2" id="KW-0813">Transport</keyword>
<evidence type="ECO:0000256" key="7">
    <source>
        <dbReference type="ARBA" id="ARBA00022967"/>
    </source>
</evidence>
<organism evidence="11">
    <name type="scientific">Thermorudis peleae</name>
    <dbReference type="NCBI Taxonomy" id="1382356"/>
    <lineage>
        <taxon>Bacteria</taxon>
        <taxon>Pseudomonadati</taxon>
        <taxon>Thermomicrobiota</taxon>
        <taxon>Thermomicrobia</taxon>
        <taxon>Thermomicrobia incertae sedis</taxon>
        <taxon>Thermorudis</taxon>
    </lineage>
</organism>
<dbReference type="EMBL" id="DSIY01000225">
    <property type="protein sequence ID" value="HEG91676.1"/>
    <property type="molecule type" value="Genomic_DNA"/>
</dbReference>
<comment type="subcellular location">
    <subcellularLocation>
        <location evidence="1">Cell membrane</location>
        <topology evidence="1">Peripheral membrane protein</topology>
        <orientation evidence="1">Cytoplasmic side</orientation>
    </subcellularLocation>
</comment>
<evidence type="ECO:0000259" key="10">
    <source>
        <dbReference type="PROSITE" id="PS50893"/>
    </source>
</evidence>
<dbReference type="InterPro" id="IPR027417">
    <property type="entry name" value="P-loop_NTPase"/>
</dbReference>
<evidence type="ECO:0000256" key="6">
    <source>
        <dbReference type="ARBA" id="ARBA00022840"/>
    </source>
</evidence>
<evidence type="ECO:0000256" key="5">
    <source>
        <dbReference type="ARBA" id="ARBA00022741"/>
    </source>
</evidence>
<dbReference type="Gene3D" id="3.40.50.300">
    <property type="entry name" value="P-loop containing nucleotide triphosphate hydrolases"/>
    <property type="match status" value="1"/>
</dbReference>
<dbReference type="GO" id="GO:1900753">
    <property type="term" value="P:doxorubicin transport"/>
    <property type="evidence" value="ECO:0007669"/>
    <property type="project" value="InterPro"/>
</dbReference>
<comment type="caution">
    <text evidence="11">The sequence shown here is derived from an EMBL/GenBank/DDBJ whole genome shotgun (WGS) entry which is preliminary data.</text>
</comment>
<evidence type="ECO:0000256" key="2">
    <source>
        <dbReference type="ARBA" id="ARBA00022448"/>
    </source>
</evidence>
<reference evidence="11" key="1">
    <citation type="journal article" date="2020" name="mSystems">
        <title>Genome- and Community-Level Interaction Insights into Carbon Utilization and Element Cycling Functions of Hydrothermarchaeota in Hydrothermal Sediment.</title>
        <authorList>
            <person name="Zhou Z."/>
            <person name="Liu Y."/>
            <person name="Xu W."/>
            <person name="Pan J."/>
            <person name="Luo Z.H."/>
            <person name="Li M."/>
        </authorList>
    </citation>
    <scope>NUCLEOTIDE SEQUENCE [LARGE SCALE GENOMIC DNA]</scope>
    <source>
        <strain evidence="11">SpSt-210</strain>
    </source>
</reference>
<proteinExistence type="inferred from homology"/>
<dbReference type="PANTHER" id="PTHR43582:SF5">
    <property type="entry name" value="ABC TRANSPORTER"/>
    <property type="match status" value="1"/>
</dbReference>
<dbReference type="InterPro" id="IPR003593">
    <property type="entry name" value="AAA+_ATPase"/>
</dbReference>
<evidence type="ECO:0000256" key="8">
    <source>
        <dbReference type="ARBA" id="ARBA00023136"/>
    </source>
</evidence>
<dbReference type="PROSITE" id="PS00211">
    <property type="entry name" value="ABC_TRANSPORTER_1"/>
    <property type="match status" value="1"/>
</dbReference>
<dbReference type="SMART" id="SM00382">
    <property type="entry name" value="AAA"/>
    <property type="match status" value="1"/>
</dbReference>
<evidence type="ECO:0000313" key="11">
    <source>
        <dbReference type="EMBL" id="HEG91676.1"/>
    </source>
</evidence>
<evidence type="ECO:0000256" key="3">
    <source>
        <dbReference type="ARBA" id="ARBA00022458"/>
    </source>
</evidence>
<sequence>MRASDAIVVEELTKRYRGGVQALSGVSFTVREGEIYGLLGPNGAGKSTTVRILTTLTRPDSGRAVVAGHDVLREPGQVRRKIGYVAQASGVDRWATGRENLLLQGHLERMPGRELRRRVDELLQQLGLEEAADRLVNTYSGGMRRRLDIAMGLVHRPAVLFLDEPTTGLDPESRALLWADLERLRAQGSVTILLTTHYLEEADRLCDRLAIIDHGRVIVEGTPAGLKAELQGDRVTLEIEGDASQAVRALDGLPGVLEAVSNGSEVVARVSEGATAIPLLVTAFERAGAAVSSVTLSRPSLDDVYLHYTGHRYRGEGEPEEASLAAGAARRS</sequence>
<dbReference type="FunFam" id="3.40.50.300:FF:000589">
    <property type="entry name" value="ABC transporter, ATP-binding subunit"/>
    <property type="match status" value="1"/>
</dbReference>
<keyword evidence="7" id="KW-1278">Translocase</keyword>
<dbReference type="NCBIfam" id="TIGR01188">
    <property type="entry name" value="drrA"/>
    <property type="match status" value="1"/>
</dbReference>
<keyword evidence="5" id="KW-0547">Nucleotide-binding</keyword>
<dbReference type="Pfam" id="PF13732">
    <property type="entry name" value="DrrA1-3_C"/>
    <property type="match status" value="1"/>
</dbReference>
<dbReference type="AlphaFoldDB" id="A0A831X1Q1"/>
<dbReference type="GO" id="GO:0005886">
    <property type="term" value="C:plasma membrane"/>
    <property type="evidence" value="ECO:0007669"/>
    <property type="project" value="UniProtKB-SubCell"/>
</dbReference>
<dbReference type="InterPro" id="IPR005894">
    <property type="entry name" value="DrrA"/>
</dbReference>
<dbReference type="SUPFAM" id="SSF52540">
    <property type="entry name" value="P-loop containing nucleoside triphosphate hydrolases"/>
    <property type="match status" value="1"/>
</dbReference>
<evidence type="ECO:0000256" key="4">
    <source>
        <dbReference type="ARBA" id="ARBA00022475"/>
    </source>
</evidence>
<accession>A0A831X1Q1</accession>
<keyword evidence="6 11" id="KW-0067">ATP-binding</keyword>
<keyword evidence="8" id="KW-0472">Membrane</keyword>
<keyword evidence="4" id="KW-1003">Cell membrane</keyword>
<comment type="similarity">
    <text evidence="9">Belongs to the ABC transporter superfamily. Drug exporter-1 (DrugE1) (TC 3.A.1.105) family.</text>
</comment>
<dbReference type="InterPro" id="IPR003439">
    <property type="entry name" value="ABC_transporter-like_ATP-bd"/>
</dbReference>
<dbReference type="PROSITE" id="PS50893">
    <property type="entry name" value="ABC_TRANSPORTER_2"/>
    <property type="match status" value="1"/>
</dbReference>
<dbReference type="GO" id="GO:0016887">
    <property type="term" value="F:ATP hydrolysis activity"/>
    <property type="evidence" value="ECO:0007669"/>
    <property type="project" value="InterPro"/>
</dbReference>
<dbReference type="Pfam" id="PF00005">
    <property type="entry name" value="ABC_tran"/>
    <property type="match status" value="1"/>
</dbReference>
<evidence type="ECO:0000256" key="1">
    <source>
        <dbReference type="ARBA" id="ARBA00004413"/>
    </source>
</evidence>